<keyword evidence="1" id="KW-0812">Transmembrane</keyword>
<reference evidence="2" key="1">
    <citation type="submission" date="2021-11" db="EMBL/GenBank/DDBJ databases">
        <title>Australian commercial rhizobial inoculants.</title>
        <authorList>
            <person name="Kohlmeier M.G."/>
            <person name="O'Hara G.W."/>
            <person name="Colombi E."/>
            <person name="Ramsay J.P."/>
            <person name="Terpolilli J."/>
        </authorList>
    </citation>
    <scope>NUCLEOTIDE SEQUENCE</scope>
    <source>
        <strain evidence="2">CC829</strain>
    </source>
</reference>
<organism evidence="2 3">
    <name type="scientific">Bradyrhizobium barranii</name>
    <dbReference type="NCBI Taxonomy" id="2992140"/>
    <lineage>
        <taxon>Bacteria</taxon>
        <taxon>Pseudomonadati</taxon>
        <taxon>Pseudomonadota</taxon>
        <taxon>Alphaproteobacteria</taxon>
        <taxon>Hyphomicrobiales</taxon>
        <taxon>Nitrobacteraceae</taxon>
        <taxon>Bradyrhizobium</taxon>
    </lineage>
</organism>
<dbReference type="RefSeq" id="WP_231144731.1">
    <property type="nucleotide sequence ID" value="NZ_CP088100.1"/>
</dbReference>
<accession>A0ABY3QWV9</accession>
<keyword evidence="1" id="KW-1133">Transmembrane helix</keyword>
<evidence type="ECO:0000313" key="2">
    <source>
        <dbReference type="EMBL" id="UFW90531.1"/>
    </source>
</evidence>
<protein>
    <submittedName>
        <fullName evidence="2">Uncharacterized protein</fullName>
    </submittedName>
</protein>
<dbReference type="Proteomes" id="UP001430990">
    <property type="component" value="Chromosome"/>
</dbReference>
<dbReference type="EMBL" id="CP088100">
    <property type="protein sequence ID" value="UFW90531.1"/>
    <property type="molecule type" value="Genomic_DNA"/>
</dbReference>
<keyword evidence="3" id="KW-1185">Reference proteome</keyword>
<evidence type="ECO:0000256" key="1">
    <source>
        <dbReference type="SAM" id="Phobius"/>
    </source>
</evidence>
<feature type="transmembrane region" description="Helical" evidence="1">
    <location>
        <begin position="223"/>
        <end position="241"/>
    </location>
</feature>
<name>A0ABY3QWV9_9BRAD</name>
<gene>
    <name evidence="2" type="ORF">BjapCC829_19145</name>
</gene>
<sequence length="293" mass="34372">MLSIDFVRPFDKTYDLVTLRIRDRALGLTPIENAWLECLIREFQQERNKWDESKFTGYRNEWKRLRFNLSRLAAAAYLHISYDLPRVIADQWPGKSPWQMPPQMRATSIFFSLDRDFLDVFSIVTKDSAIVGLPAYFLSPFSRKLLRSSTHWVLLLRRAAWQHADQLRQSTNRRYVEERMLTAITLALKDVSDLPWSIGTLLPPDDAFAPAVVPVWLSELDHFWMGAASTLALGLMVAYLGRKRWKHYDELSDFIEELGLRTHEYVSIAIQDPEGLERCRLDRIRLDRSRRRA</sequence>
<proteinExistence type="predicted"/>
<keyword evidence="1" id="KW-0472">Membrane</keyword>
<evidence type="ECO:0000313" key="3">
    <source>
        <dbReference type="Proteomes" id="UP001430990"/>
    </source>
</evidence>